<proteinExistence type="predicted"/>
<dbReference type="EMBL" id="CADCWP010000231">
    <property type="protein sequence ID" value="CAA9579730.1"/>
    <property type="molecule type" value="Genomic_DNA"/>
</dbReference>
<reference evidence="1" key="1">
    <citation type="submission" date="2020-02" db="EMBL/GenBank/DDBJ databases">
        <authorList>
            <person name="Meier V. D."/>
        </authorList>
    </citation>
    <scope>NUCLEOTIDE SEQUENCE</scope>
    <source>
        <strain evidence="1">AVDCRST_MAG86</strain>
    </source>
</reference>
<name>A0A6J4VHV0_9DEIN</name>
<dbReference type="AlphaFoldDB" id="A0A6J4VHV0"/>
<gene>
    <name evidence="1" type="ORF">AVDCRST_MAG86-2589</name>
</gene>
<organism evidence="1">
    <name type="scientific">uncultured Truepera sp</name>
    <dbReference type="NCBI Taxonomy" id="543023"/>
    <lineage>
        <taxon>Bacteria</taxon>
        <taxon>Thermotogati</taxon>
        <taxon>Deinococcota</taxon>
        <taxon>Deinococci</taxon>
        <taxon>Trueperales</taxon>
        <taxon>Trueperaceae</taxon>
        <taxon>Truepera</taxon>
        <taxon>environmental samples</taxon>
    </lineage>
</organism>
<protein>
    <submittedName>
        <fullName evidence="1">Uncharacterized protein</fullName>
    </submittedName>
</protein>
<evidence type="ECO:0000313" key="1">
    <source>
        <dbReference type="EMBL" id="CAA9579730.1"/>
    </source>
</evidence>
<sequence>MTGQNDYTADQLDAIWVAYQTQGGALCPYCEAVLELELASDPVATGGDAPIISVTCTGCGRRGSNDPGERNASEQNPV</sequence>
<accession>A0A6J4VHV0</accession>